<proteinExistence type="predicted"/>
<feature type="region of interest" description="Disordered" evidence="1">
    <location>
        <begin position="21"/>
        <end position="252"/>
    </location>
</feature>
<evidence type="ECO:0000313" key="4">
    <source>
        <dbReference type="Proteomes" id="UP001152797"/>
    </source>
</evidence>
<feature type="compositionally biased region" description="Basic and acidic residues" evidence="1">
    <location>
        <begin position="467"/>
        <end position="532"/>
    </location>
</feature>
<sequence length="1207" mass="136125">MADYVADVLARAARRAQEAALRDACESSDDGDQTTERTQMPKGKGSLKRKELQHMDSHDADSLASTVPATPSEVEKAIKEGQQALAAMQPKVNPPPPSKSAKPRLTREIQSKEVLEDAKPQPESTPPPRTAVKAKAAKPAKPPSVEAKLERTLTPDTSKAVQECLTRASTAELLSSKGTPSTETPKTTPSPSTRSSSKSVQPAPSPPDPSPPPSDDDDDESDDDEETRRQREEEARRIQAKKAAHARYMRFSRSLKSKSTPIEVRRAGQSAYRSSDKLQVLLEQWAACEGHWAYSDFMIECKKKSKHRSYGSRVWMTKSEMTAKFGSLTVAETIIESKENDTDASVHQIRPHPDCHGRDTPETRQYLIWDKEGTEDSEDVTCAELFRAAEQDGSDKGASTKEKKAKKHQKKKASGKKDHGRKKKKKSSSSSDSESDSGSDSDSSGSSSSSSSEDKKGGKKKKGSKATAKEKKQKAKDDDTRERKKTRKEDKEKEPKEETEDQKQKREEKEAETQRKAEEKKKNTEFKKEQRKGNQAVTKLGNHISTAASLGDKLSTMSQSVADAILLEVQPHLDKLRDIRSKLQKAVDAAKADNLGKMPTLIDAANSACSEFQASQSFDANWKGQCSFAAFVGVNTNLPVALEGHYDDVATSVKRAMRRVRDQVADPGGSAVHPDTMKLGSKSGKNDARDFWNFADIPVEIETIRLPVFDKKSVGNAKVEVFPIIHPHRILNYLFDTVGVEVDPCDVHSYWDHARAMQEPWACCSPASRDHMPVGLHGDAARLWTQVRVEKMVGIFVNLPLFRPKSVRHSRWLVFSIGRDKLIKNRTFNVVWERLVWSLNWAFEGVHPRSGPGGRPLTGADLARAGMPLCRSNMRFSVTELRGDWEFHRDVWRFTASWQGQQVCYRCAAGTKGDEAYLYYNGGPTSRWLHEEFSLEQFLARRLKDRQLCPLRHLKGFHHTIIRFCSMHTLNLGLLYVCNAGALLLLCEDFEYFGTGTFAEQLDVAYQDFLAFCRSKRIPHSQPPFLPRMVKKKDGNELFTAKAYNGRVILSWLNHTLLGVLAQRPDHQILHLTSAAVNSMTNIFSISESHGRFLPESAAQELHDNGVRFVDLYKVLCVEHIRMNKNRWLMRPKIHVLLHLSKDVLKYRANYRMWHTFVDEDAMRWLKCIAARAHPKRRHIWLLKCTKLRLRTMKHRVERKKTRGKRG</sequence>
<feature type="compositionally biased region" description="Basic residues" evidence="1">
    <location>
        <begin position="403"/>
        <end position="427"/>
    </location>
</feature>
<keyword evidence="4" id="KW-1185">Reference proteome</keyword>
<feature type="compositionally biased region" description="Pro residues" evidence="1">
    <location>
        <begin position="203"/>
        <end position="213"/>
    </location>
</feature>
<feature type="compositionally biased region" description="Basic residues" evidence="1">
    <location>
        <begin position="238"/>
        <end position="252"/>
    </location>
</feature>
<accession>A0A9P1BV37</accession>
<feature type="compositionally biased region" description="Basic and acidic residues" evidence="1">
    <location>
        <begin position="226"/>
        <end position="237"/>
    </location>
</feature>
<evidence type="ECO:0000313" key="3">
    <source>
        <dbReference type="EMBL" id="CAL4766220.1"/>
    </source>
</evidence>
<dbReference type="Proteomes" id="UP001152797">
    <property type="component" value="Unassembled WGS sequence"/>
</dbReference>
<feature type="compositionally biased region" description="Low complexity" evidence="1">
    <location>
        <begin position="175"/>
        <end position="199"/>
    </location>
</feature>
<evidence type="ECO:0000313" key="2">
    <source>
        <dbReference type="EMBL" id="CAI3978908.1"/>
    </source>
</evidence>
<feature type="compositionally biased region" description="Basic and acidic residues" evidence="1">
    <location>
        <begin position="48"/>
        <end position="61"/>
    </location>
</feature>
<organism evidence="2">
    <name type="scientific">Cladocopium goreaui</name>
    <dbReference type="NCBI Taxonomy" id="2562237"/>
    <lineage>
        <taxon>Eukaryota</taxon>
        <taxon>Sar</taxon>
        <taxon>Alveolata</taxon>
        <taxon>Dinophyceae</taxon>
        <taxon>Suessiales</taxon>
        <taxon>Symbiodiniaceae</taxon>
        <taxon>Cladocopium</taxon>
    </lineage>
</organism>
<feature type="compositionally biased region" description="Acidic residues" evidence="1">
    <location>
        <begin position="214"/>
        <end position="225"/>
    </location>
</feature>
<dbReference type="EMBL" id="CAMXCT010000446">
    <property type="protein sequence ID" value="CAI3978908.1"/>
    <property type="molecule type" value="Genomic_DNA"/>
</dbReference>
<protein>
    <submittedName>
        <fullName evidence="3">Neurofilament heavy polypeptide</fullName>
    </submittedName>
</protein>
<reference evidence="2" key="1">
    <citation type="submission" date="2022-10" db="EMBL/GenBank/DDBJ databases">
        <authorList>
            <person name="Chen Y."/>
            <person name="Dougan E. K."/>
            <person name="Chan C."/>
            <person name="Rhodes N."/>
            <person name="Thang M."/>
        </authorList>
    </citation>
    <scope>NUCLEOTIDE SEQUENCE</scope>
</reference>
<dbReference type="EMBL" id="CAMXCT020000446">
    <property type="protein sequence ID" value="CAL1132283.1"/>
    <property type="molecule type" value="Genomic_DNA"/>
</dbReference>
<feature type="compositionally biased region" description="Low complexity" evidence="1">
    <location>
        <begin position="130"/>
        <end position="146"/>
    </location>
</feature>
<feature type="compositionally biased region" description="Basic and acidic residues" evidence="1">
    <location>
        <begin position="105"/>
        <end position="120"/>
    </location>
</feature>
<feature type="region of interest" description="Disordered" evidence="1">
    <location>
        <begin position="339"/>
        <end position="536"/>
    </location>
</feature>
<reference evidence="3 4" key="2">
    <citation type="submission" date="2024-05" db="EMBL/GenBank/DDBJ databases">
        <authorList>
            <person name="Chen Y."/>
            <person name="Shah S."/>
            <person name="Dougan E. K."/>
            <person name="Thang M."/>
            <person name="Chan C."/>
        </authorList>
    </citation>
    <scope>NUCLEOTIDE SEQUENCE [LARGE SCALE GENOMIC DNA]</scope>
</reference>
<evidence type="ECO:0000256" key="1">
    <source>
        <dbReference type="SAM" id="MobiDB-lite"/>
    </source>
</evidence>
<feature type="compositionally biased region" description="Low complexity" evidence="1">
    <location>
        <begin position="440"/>
        <end position="451"/>
    </location>
</feature>
<dbReference type="EMBL" id="CAMXCT030000446">
    <property type="protein sequence ID" value="CAL4766220.1"/>
    <property type="molecule type" value="Genomic_DNA"/>
</dbReference>
<dbReference type="AlphaFoldDB" id="A0A9P1BV37"/>
<name>A0A9P1BV37_9DINO</name>
<feature type="compositionally biased region" description="Basic and acidic residues" evidence="1">
    <location>
        <begin position="351"/>
        <end position="362"/>
    </location>
</feature>
<feature type="compositionally biased region" description="Basic and acidic residues" evidence="1">
    <location>
        <begin position="387"/>
        <end position="402"/>
    </location>
</feature>
<gene>
    <name evidence="2" type="ORF">C1SCF055_LOCUS6901</name>
</gene>
<comment type="caution">
    <text evidence="2">The sequence shown here is derived from an EMBL/GenBank/DDBJ whole genome shotgun (WGS) entry which is preliminary data.</text>
</comment>